<comment type="caution">
    <text evidence="2">The sequence shown here is derived from an EMBL/GenBank/DDBJ whole genome shotgun (WGS) entry which is preliminary data.</text>
</comment>
<dbReference type="InterPro" id="IPR049941">
    <property type="entry name" value="LPLAT_7/PORCN-like"/>
</dbReference>
<keyword evidence="1" id="KW-0812">Transmembrane</keyword>
<dbReference type="GO" id="GO:0016746">
    <property type="term" value="F:acyltransferase activity"/>
    <property type="evidence" value="ECO:0007669"/>
    <property type="project" value="UniProtKB-KW"/>
</dbReference>
<dbReference type="GO" id="GO:0030258">
    <property type="term" value="P:lipid modification"/>
    <property type="evidence" value="ECO:0007669"/>
    <property type="project" value="TreeGrafter"/>
</dbReference>
<sequence length="97" mass="11251">MTYHGSKLFSFVSESIGLPIDQLNFLISQISAIIIGLFFRSYLKPCPQNTLKRHLVSFLIGILLGNFCYGDQMWHLFLQGFVCYLTLQFCPRKYVHL</sequence>
<keyword evidence="2" id="KW-0012">Acyltransferase</keyword>
<evidence type="ECO:0000313" key="3">
    <source>
        <dbReference type="Proteomes" id="UP000276133"/>
    </source>
</evidence>
<dbReference type="PANTHER" id="PTHR13906:SF4">
    <property type="entry name" value="LYSOPHOSPHOLIPID ACYLTRANSFERASE 6"/>
    <property type="match status" value="1"/>
</dbReference>
<name>A0A3M7RBG9_BRAPC</name>
<keyword evidence="1" id="KW-1133">Transmembrane helix</keyword>
<feature type="transmembrane region" description="Helical" evidence="1">
    <location>
        <begin position="23"/>
        <end position="43"/>
    </location>
</feature>
<dbReference type="Proteomes" id="UP000276133">
    <property type="component" value="Unassembled WGS sequence"/>
</dbReference>
<reference evidence="2 3" key="1">
    <citation type="journal article" date="2018" name="Sci. Rep.">
        <title>Genomic signatures of local adaptation to the degree of environmental predictability in rotifers.</title>
        <authorList>
            <person name="Franch-Gras L."/>
            <person name="Hahn C."/>
            <person name="Garcia-Roger E.M."/>
            <person name="Carmona M.J."/>
            <person name="Serra M."/>
            <person name="Gomez A."/>
        </authorList>
    </citation>
    <scope>NUCLEOTIDE SEQUENCE [LARGE SCALE GENOMIC DNA]</scope>
    <source>
        <strain evidence="2">HYR1</strain>
    </source>
</reference>
<keyword evidence="1" id="KW-0472">Membrane</keyword>
<accession>A0A3M7RBG9</accession>
<protein>
    <submittedName>
        <fullName evidence="2">Lysophospholipid acyltransferase 1</fullName>
    </submittedName>
</protein>
<dbReference type="OrthoDB" id="8772552at2759"/>
<proteinExistence type="predicted"/>
<dbReference type="EMBL" id="REGN01003761">
    <property type="protein sequence ID" value="RNA20896.1"/>
    <property type="molecule type" value="Genomic_DNA"/>
</dbReference>
<dbReference type="AlphaFoldDB" id="A0A3M7RBG9"/>
<organism evidence="2 3">
    <name type="scientific">Brachionus plicatilis</name>
    <name type="common">Marine rotifer</name>
    <name type="synonym">Brachionus muelleri</name>
    <dbReference type="NCBI Taxonomy" id="10195"/>
    <lineage>
        <taxon>Eukaryota</taxon>
        <taxon>Metazoa</taxon>
        <taxon>Spiralia</taxon>
        <taxon>Gnathifera</taxon>
        <taxon>Rotifera</taxon>
        <taxon>Eurotatoria</taxon>
        <taxon>Monogononta</taxon>
        <taxon>Pseudotrocha</taxon>
        <taxon>Ploima</taxon>
        <taxon>Brachionidae</taxon>
        <taxon>Brachionus</taxon>
    </lineage>
</organism>
<dbReference type="GO" id="GO:0016020">
    <property type="term" value="C:membrane"/>
    <property type="evidence" value="ECO:0007669"/>
    <property type="project" value="TreeGrafter"/>
</dbReference>
<evidence type="ECO:0000313" key="2">
    <source>
        <dbReference type="EMBL" id="RNA20896.1"/>
    </source>
</evidence>
<evidence type="ECO:0000256" key="1">
    <source>
        <dbReference type="SAM" id="Phobius"/>
    </source>
</evidence>
<gene>
    <name evidence="2" type="ORF">BpHYR1_022602</name>
</gene>
<dbReference type="PANTHER" id="PTHR13906">
    <property type="entry name" value="PORCUPINE"/>
    <property type="match status" value="1"/>
</dbReference>
<keyword evidence="2" id="KW-0808">Transferase</keyword>
<dbReference type="STRING" id="10195.A0A3M7RBG9"/>
<keyword evidence="3" id="KW-1185">Reference proteome</keyword>
<feature type="transmembrane region" description="Helical" evidence="1">
    <location>
        <begin position="55"/>
        <end position="77"/>
    </location>
</feature>